<dbReference type="Proteomes" id="UP000494170">
    <property type="component" value="Unassembled WGS sequence"/>
</dbReference>
<dbReference type="PANTHER" id="PTHR43130">
    <property type="entry name" value="ARAC-FAMILY TRANSCRIPTIONAL REGULATOR"/>
    <property type="match status" value="1"/>
</dbReference>
<evidence type="ECO:0000259" key="1">
    <source>
        <dbReference type="Pfam" id="PF01965"/>
    </source>
</evidence>
<dbReference type="Pfam" id="PF01965">
    <property type="entry name" value="DJ-1_PfpI"/>
    <property type="match status" value="1"/>
</dbReference>
<evidence type="ECO:0000313" key="3">
    <source>
        <dbReference type="Proteomes" id="UP000494170"/>
    </source>
</evidence>
<dbReference type="SUPFAM" id="SSF52317">
    <property type="entry name" value="Class I glutamine amidotransferase-like"/>
    <property type="match status" value="1"/>
</dbReference>
<dbReference type="Gene3D" id="3.40.50.880">
    <property type="match status" value="1"/>
</dbReference>
<accession>A0A6P2KCV4</accession>
<reference evidence="2 3" key="1">
    <citation type="submission" date="2019-09" db="EMBL/GenBank/DDBJ databases">
        <authorList>
            <person name="Depoorter E."/>
        </authorList>
    </citation>
    <scope>NUCLEOTIDE SEQUENCE [LARGE SCALE GENOMIC DNA]</scope>
    <source>
        <strain evidence="2">LMG 6863</strain>
    </source>
</reference>
<dbReference type="InterPro" id="IPR052158">
    <property type="entry name" value="INH-QAR"/>
</dbReference>
<feature type="domain" description="DJ-1/PfpI" evidence="1">
    <location>
        <begin position="71"/>
        <end position="226"/>
    </location>
</feature>
<gene>
    <name evidence="2" type="ORF">BLA6863_02395</name>
</gene>
<dbReference type="PANTHER" id="PTHR43130:SF3">
    <property type="entry name" value="HTH-TYPE TRANSCRIPTIONAL REGULATOR RV1931C"/>
    <property type="match status" value="1"/>
</dbReference>
<proteinExistence type="predicted"/>
<sequence length="381" mass="40481">MQSNDAGWAMRERAERRARRAWMALLACVLSGVWAWPAGTACATGAGAPTPMPTLTTAAPKDGRARPLVAIVADNAGTETTDFVVPYSILKASGAVDVVAVSTGAGAVELMPALRMLADTTFERFDAATPAGADVVIVPALHRADSPAVLAWLRKQAAAGATLVAICEGAEVLANAGLLLNRTATSHWYSRDGLRRRFTDTTWIDDRRYVMDGNVMTTSGVSASLPASLALLSALAGPTAARETARTLGVQTWSDKHDGSRFALNARAIMTALVNRVAFWRHETFDLPVESGFDELPVALTADAWARTWRSDVVATADAREIVSKQGLRLLTQPAAVGHAPIVIPEERRGDAVLPGALEDIASRYGGATSDWVALLLEYPR</sequence>
<evidence type="ECO:0000313" key="2">
    <source>
        <dbReference type="EMBL" id="VWB52331.1"/>
    </source>
</evidence>
<dbReference type="InterPro" id="IPR002818">
    <property type="entry name" value="DJ-1/PfpI"/>
</dbReference>
<dbReference type="AlphaFoldDB" id="A0A6P2KCV4"/>
<dbReference type="EMBL" id="CABVPY010000012">
    <property type="protein sequence ID" value="VWB52331.1"/>
    <property type="molecule type" value="Genomic_DNA"/>
</dbReference>
<organism evidence="2 3">
    <name type="scientific">Burkholderia lata (strain ATCC 17760 / DSM 23089 / LMG 22485 / NCIMB 9086 / R18194 / 383)</name>
    <dbReference type="NCBI Taxonomy" id="482957"/>
    <lineage>
        <taxon>Bacteria</taxon>
        <taxon>Pseudomonadati</taxon>
        <taxon>Pseudomonadota</taxon>
        <taxon>Betaproteobacteria</taxon>
        <taxon>Burkholderiales</taxon>
        <taxon>Burkholderiaceae</taxon>
        <taxon>Burkholderia</taxon>
        <taxon>Burkholderia cepacia complex</taxon>
    </lineage>
</organism>
<dbReference type="InterPro" id="IPR029062">
    <property type="entry name" value="Class_I_gatase-like"/>
</dbReference>
<name>A0A6P2KCV4_BURL3</name>
<protein>
    <submittedName>
        <fullName evidence="2">Thiazole biosynthesis protein ThiJ</fullName>
    </submittedName>
</protein>